<organism evidence="2 3">
    <name type="scientific">Paramecium sonneborni</name>
    <dbReference type="NCBI Taxonomy" id="65129"/>
    <lineage>
        <taxon>Eukaryota</taxon>
        <taxon>Sar</taxon>
        <taxon>Alveolata</taxon>
        <taxon>Ciliophora</taxon>
        <taxon>Intramacronucleata</taxon>
        <taxon>Oligohymenophorea</taxon>
        <taxon>Peniculida</taxon>
        <taxon>Parameciidae</taxon>
        <taxon>Paramecium</taxon>
    </lineage>
</organism>
<sequence length="333" mass="36917">MNNFILATLIILTAANKNICPTEIDTTISCTKENQPVCAYTAEGFQLGTFENACFACRAQKVNYYEDDICIITSSLSETINTGSENTSSTTSNGKTIYKCEIPKSDNPICPAVYKPTCGLFISSIQCIKEPCGRSFGNECEACSDKNIDSYFDGECQEIHKEDPQNPPDDSITYCTEPRPQICTKEYTETCAFITTSCFSDSCMISVGNYCDACSKKDVVGYVKQACSKYQLIYTQDIDQNDQKSDSQNDALDLDQNNNSKQQQCSTQKPNACDNVVKEVCATYKCYDTTCQKEYKNECQACLDSTTISYSFGKCQTLYGTILSLAILIKLII</sequence>
<evidence type="ECO:0000313" key="3">
    <source>
        <dbReference type="Proteomes" id="UP000692954"/>
    </source>
</evidence>
<evidence type="ECO:0000256" key="1">
    <source>
        <dbReference type="SAM" id="SignalP"/>
    </source>
</evidence>
<protein>
    <submittedName>
        <fullName evidence="2">Uncharacterized protein</fullName>
    </submittedName>
</protein>
<accession>A0A8S1MYV0</accession>
<dbReference type="AlphaFoldDB" id="A0A8S1MYV0"/>
<dbReference type="EMBL" id="CAJJDN010000043">
    <property type="protein sequence ID" value="CAD8082203.1"/>
    <property type="molecule type" value="Genomic_DNA"/>
</dbReference>
<reference evidence="2" key="1">
    <citation type="submission" date="2021-01" db="EMBL/GenBank/DDBJ databases">
        <authorList>
            <consortium name="Genoscope - CEA"/>
            <person name="William W."/>
        </authorList>
    </citation>
    <scope>NUCLEOTIDE SEQUENCE</scope>
</reference>
<feature type="chain" id="PRO_5035915329" evidence="1">
    <location>
        <begin position="16"/>
        <end position="333"/>
    </location>
</feature>
<keyword evidence="3" id="KW-1185">Reference proteome</keyword>
<dbReference type="Proteomes" id="UP000692954">
    <property type="component" value="Unassembled WGS sequence"/>
</dbReference>
<comment type="caution">
    <text evidence="2">The sequence shown here is derived from an EMBL/GenBank/DDBJ whole genome shotgun (WGS) entry which is preliminary data.</text>
</comment>
<gene>
    <name evidence="2" type="ORF">PSON_ATCC_30995.1.T0430073</name>
</gene>
<feature type="signal peptide" evidence="1">
    <location>
        <begin position="1"/>
        <end position="15"/>
    </location>
</feature>
<proteinExistence type="predicted"/>
<name>A0A8S1MYV0_9CILI</name>
<keyword evidence="1" id="KW-0732">Signal</keyword>
<evidence type="ECO:0000313" key="2">
    <source>
        <dbReference type="EMBL" id="CAD8082203.1"/>
    </source>
</evidence>